<feature type="transmembrane region" description="Helical" evidence="2">
    <location>
        <begin position="177"/>
        <end position="199"/>
    </location>
</feature>
<dbReference type="AlphaFoldDB" id="F0RPL0"/>
<feature type="transmembrane region" description="Helical" evidence="2">
    <location>
        <begin position="61"/>
        <end position="80"/>
    </location>
</feature>
<reference evidence="3 4" key="1">
    <citation type="submission" date="2011-02" db="EMBL/GenBank/DDBJ databases">
        <title>The complete sequence of plasmid1 of Deinococcus proteolyticus DSM 20540.</title>
        <authorList>
            <consortium name="US DOE Joint Genome Institute (JGI-PGF)"/>
            <person name="Lucas S."/>
            <person name="Copeland A."/>
            <person name="Lapidus A."/>
            <person name="Bruce D."/>
            <person name="Goodwin L."/>
            <person name="Pitluck S."/>
            <person name="Kyrpides N."/>
            <person name="Mavromatis K."/>
            <person name="Pagani I."/>
            <person name="Ivanova N."/>
            <person name="Ovchinnikova G."/>
            <person name="Zeytun A."/>
            <person name="Detter J.C."/>
            <person name="Han C."/>
            <person name="Land M."/>
            <person name="Hauser L."/>
            <person name="Markowitz V."/>
            <person name="Cheng J.-F."/>
            <person name="Hugenholtz P."/>
            <person name="Woyke T."/>
            <person name="Wu D."/>
            <person name="Pukall R."/>
            <person name="Steenblock K."/>
            <person name="Brambilla E."/>
            <person name="Klenk H.-P."/>
            <person name="Eisen J.A."/>
        </authorList>
    </citation>
    <scope>NUCLEOTIDE SEQUENCE [LARGE SCALE GENOMIC DNA]</scope>
    <source>
        <strain evidence="4">ATCC 35074 / DSM 20540 / JCM 6276 / NBRC 101906 / NCIMB 13154 / VKM Ac-1939 / CCM 2703 / MRP</strain>
        <plasmid evidence="4">Plasmid pDEIPR01</plasmid>
    </source>
</reference>
<keyword evidence="2" id="KW-0472">Membrane</keyword>
<keyword evidence="4" id="KW-1185">Reference proteome</keyword>
<protein>
    <submittedName>
        <fullName evidence="3">Citrate transporter</fullName>
    </submittedName>
</protein>
<dbReference type="KEGG" id="dpt:Deipr_2187"/>
<keyword evidence="2" id="KW-0812">Transmembrane</keyword>
<dbReference type="PANTHER" id="PTHR30354">
    <property type="entry name" value="GNT FAMILY GLUCONATE TRANSPORTER"/>
    <property type="match status" value="1"/>
</dbReference>
<dbReference type="GO" id="GO:0005886">
    <property type="term" value="C:plasma membrane"/>
    <property type="evidence" value="ECO:0007669"/>
    <property type="project" value="TreeGrafter"/>
</dbReference>
<feature type="compositionally biased region" description="Basic residues" evidence="1">
    <location>
        <begin position="433"/>
        <end position="445"/>
    </location>
</feature>
<feature type="transmembrane region" description="Helical" evidence="2">
    <location>
        <begin position="100"/>
        <end position="131"/>
    </location>
</feature>
<organism evidence="3 4">
    <name type="scientific">Deinococcus proteolyticus (strain ATCC 35074 / DSM 20540 / JCM 6276 / NBRC 101906 / NCIMB 13154 / VKM Ac-1939 / CCM 2703 / MRP)</name>
    <dbReference type="NCBI Taxonomy" id="693977"/>
    <lineage>
        <taxon>Bacteria</taxon>
        <taxon>Thermotogati</taxon>
        <taxon>Deinococcota</taxon>
        <taxon>Deinococci</taxon>
        <taxon>Deinococcales</taxon>
        <taxon>Deinococcaceae</taxon>
        <taxon>Deinococcus</taxon>
    </lineage>
</organism>
<sequence>MLGLLGIVISLAGLIYFAYRGVTVLVLAPLMALLAVLFSGVWSAELLATYTQVFMQSLGKYLTQFFPVFLLGAIFGKVMADSGAAEAIARWMVNRLGAARAIAAVVLSCGILTYGGVSLFVVAFAVFPIAVSLFRAAGVPRRLIPAAIALGSFTMTAIPGTPAIQNAIPAAFFGTDTFAAPGLGLIAGAIMLFGGLAWLQRRAAVAQAAGEGYGEPGPNDGASSEGGSHRTGPHDIGPHNIGAVPQRELPGIGLAVLPIVAVIGLNYLLSRVVFPATDLGFLAQERFGAVQPGAVTGLWSLIAALAAATVLALVLHRRFLSDPSRSVNEGTLGSLLPIFNTASEVAYGAVIASLAAFALVRDAVLSIAPANPTVSLAVAVNTLAGITGSASGGAEHRAGYAGCHLLGTGAGRRHLTGAAAPGRHHLFGRVRRPAPQRRRGHAAGHHRPDPRPLLPRYFRGGRGNSGHGAAGGVAAGQRVRQLLADSLGGARAGAVGA</sequence>
<geneLocation type="plasmid" evidence="3 4">
    <name>pDEIPR01</name>
</geneLocation>
<dbReference type="GO" id="GO:0015128">
    <property type="term" value="F:gluconate transmembrane transporter activity"/>
    <property type="evidence" value="ECO:0007669"/>
    <property type="project" value="InterPro"/>
</dbReference>
<evidence type="ECO:0000313" key="3">
    <source>
        <dbReference type="EMBL" id="ADY27316.1"/>
    </source>
</evidence>
<name>F0RPL0_DEIPM</name>
<evidence type="ECO:0000256" key="1">
    <source>
        <dbReference type="SAM" id="MobiDB-lite"/>
    </source>
</evidence>
<dbReference type="HOGENOM" id="CLU_042638_1_1_0"/>
<dbReference type="PANTHER" id="PTHR30354:SF7">
    <property type="entry name" value="BLL7963 PROTEIN"/>
    <property type="match status" value="1"/>
</dbReference>
<feature type="transmembrane region" description="Helical" evidence="2">
    <location>
        <begin position="289"/>
        <end position="315"/>
    </location>
</feature>
<dbReference type="Pfam" id="PF02447">
    <property type="entry name" value="GntP_permease"/>
    <property type="match status" value="1"/>
</dbReference>
<keyword evidence="3" id="KW-0614">Plasmid</keyword>
<feature type="region of interest" description="Disordered" evidence="1">
    <location>
        <begin position="210"/>
        <end position="240"/>
    </location>
</feature>
<dbReference type="InterPro" id="IPR003474">
    <property type="entry name" value="Glcn_transporter"/>
</dbReference>
<feature type="region of interest" description="Disordered" evidence="1">
    <location>
        <begin position="433"/>
        <end position="454"/>
    </location>
</feature>
<gene>
    <name evidence="3" type="ordered locus">Deipr_2187</name>
</gene>
<dbReference type="Proteomes" id="UP000007718">
    <property type="component" value="Plasmid pDEIPR01"/>
</dbReference>
<feature type="transmembrane region" description="Helical" evidence="2">
    <location>
        <begin position="30"/>
        <end position="49"/>
    </location>
</feature>
<proteinExistence type="predicted"/>
<feature type="transmembrane region" description="Helical" evidence="2">
    <location>
        <begin position="249"/>
        <end position="269"/>
    </location>
</feature>
<keyword evidence="2" id="KW-1133">Transmembrane helix</keyword>
<evidence type="ECO:0000256" key="2">
    <source>
        <dbReference type="SAM" id="Phobius"/>
    </source>
</evidence>
<accession>F0RPL0</accession>
<dbReference type="EMBL" id="CP002537">
    <property type="protein sequence ID" value="ADY27316.1"/>
    <property type="molecule type" value="Genomic_DNA"/>
</dbReference>
<evidence type="ECO:0000313" key="4">
    <source>
        <dbReference type="Proteomes" id="UP000007718"/>
    </source>
</evidence>
<feature type="transmembrane region" description="Helical" evidence="2">
    <location>
        <begin position="143"/>
        <end position="165"/>
    </location>
</feature>